<feature type="domain" description="Fibronectin type-III" evidence="3">
    <location>
        <begin position="119"/>
        <end position="218"/>
    </location>
</feature>
<keyword evidence="5" id="KW-1185">Reference proteome</keyword>
<dbReference type="PANTHER" id="PTHR23197:SF10">
    <property type="entry name" value="TARGET OF NESH-SH3"/>
    <property type="match status" value="1"/>
</dbReference>
<dbReference type="CDD" id="cd00063">
    <property type="entry name" value="FN3"/>
    <property type="match status" value="2"/>
</dbReference>
<evidence type="ECO:0000313" key="5">
    <source>
        <dbReference type="Proteomes" id="UP000472277"/>
    </source>
</evidence>
<dbReference type="InterPro" id="IPR003961">
    <property type="entry name" value="FN3_dom"/>
</dbReference>
<accession>A0A674ET28</accession>
<feature type="region of interest" description="Disordered" evidence="1">
    <location>
        <begin position="400"/>
        <end position="453"/>
    </location>
</feature>
<dbReference type="GO" id="GO:0010811">
    <property type="term" value="P:positive regulation of cell-substrate adhesion"/>
    <property type="evidence" value="ECO:0007669"/>
    <property type="project" value="TreeGrafter"/>
</dbReference>
<feature type="compositionally biased region" description="Low complexity" evidence="1">
    <location>
        <begin position="327"/>
        <end position="339"/>
    </location>
</feature>
<gene>
    <name evidence="4" type="primary">LOC115179155</name>
</gene>
<dbReference type="Pfam" id="PF00041">
    <property type="entry name" value="fn3"/>
    <property type="match status" value="2"/>
</dbReference>
<dbReference type="PROSITE" id="PS50853">
    <property type="entry name" value="FN3"/>
    <property type="match status" value="2"/>
</dbReference>
<proteinExistence type="predicted"/>
<dbReference type="InterPro" id="IPR049109">
    <property type="entry name" value="TARSH/FNDC1_C"/>
</dbReference>
<dbReference type="GeneTree" id="ENSGT00530000063558"/>
<dbReference type="InterPro" id="IPR036116">
    <property type="entry name" value="FN3_sf"/>
</dbReference>
<name>A0A674ET28_SALTR</name>
<feature type="compositionally biased region" description="Basic and acidic residues" evidence="1">
    <location>
        <begin position="283"/>
        <end position="293"/>
    </location>
</feature>
<evidence type="ECO:0000256" key="2">
    <source>
        <dbReference type="SAM" id="SignalP"/>
    </source>
</evidence>
<dbReference type="Ensembl" id="ENSSTUT00000119294.1">
    <property type="protein sequence ID" value="ENSSTUP00000111463.1"/>
    <property type="gene ID" value="ENSSTUG00000049279.1"/>
</dbReference>
<feature type="compositionally biased region" description="Polar residues" evidence="1">
    <location>
        <begin position="429"/>
        <end position="439"/>
    </location>
</feature>
<dbReference type="SUPFAM" id="SSF49265">
    <property type="entry name" value="Fibronectin type III"/>
    <property type="match status" value="1"/>
</dbReference>
<dbReference type="Gene3D" id="2.60.40.10">
    <property type="entry name" value="Immunoglobulins"/>
    <property type="match status" value="2"/>
</dbReference>
<feature type="signal peptide" evidence="2">
    <location>
        <begin position="1"/>
        <end position="25"/>
    </location>
</feature>
<dbReference type="Pfam" id="PF21731">
    <property type="entry name" value="TARSH_C"/>
    <property type="match status" value="1"/>
</dbReference>
<dbReference type="Proteomes" id="UP000472277">
    <property type="component" value="Chromosome 39"/>
</dbReference>
<dbReference type="AlphaFoldDB" id="A0A674ET28"/>
<reference evidence="4" key="1">
    <citation type="submission" date="2025-08" db="UniProtKB">
        <authorList>
            <consortium name="Ensembl"/>
        </authorList>
    </citation>
    <scope>IDENTIFICATION</scope>
</reference>
<dbReference type="PANTHER" id="PTHR23197">
    <property type="entry name" value="TARSH-RELATED FIBRONECTIN DOMAIN-CONTAINING"/>
    <property type="match status" value="1"/>
</dbReference>
<protein>
    <submittedName>
        <fullName evidence="4">ABI family, member 3 (NESH) binding protein b</fullName>
    </submittedName>
</protein>
<reference evidence="4" key="2">
    <citation type="submission" date="2025-09" db="UniProtKB">
        <authorList>
            <consortium name="Ensembl"/>
        </authorList>
    </citation>
    <scope>IDENTIFICATION</scope>
</reference>
<sequence length="857" mass="94871">MAGTMLLRVSLLLLSGSILLNCIPAQRIRVRRQNMKVRINATGDTIVMKFVRPNPDTKLEGYILGYGSSMFSKQFIQLPENGEPYETEIDAEPKYLVAVQPIPSNDVKKQCTGKVNLEKPLHLVIGSVTPTSVLLSWGTFLKTPYEAGNIMNDCLEDGHYTVRYRERNRKWIYQTCPTSDTVIDNLKSNTPYEFGVRSNKDERSGIWSKPVIHKTNIGADLDKSVQKPYKHRTPIVKPMKPPMSRAPFPPRPAIHNKTQPRLSLTKNEGFPGAPKTSFAPPESHLEARPDPRSNEPQWPQFPLDRGNNIRNASSHLVDLPPAPPQLLPTKTPSTSSATPVLNNPSPHGEKQQGKTQPRGPTSATEKPHNPSYGQGSQRNLKPLGPAITLIARTMKSPAATNPLFPFTDGSRQDPPSSSSSSSSSLPHRANNSSQTSGTPGANGKHHKGTGLPKPVVWNRLRMANTNNSLLEDINPDVLGRSGFSSIEDQFYGSRLSIPVNKKTNLVGKPGDMNKLNVLKQTDKASILKKFPSVTAKPAKQDRRHTATTAPSVNDIWFETWENSSLFSSLPASDVDALGKKRFVAPHVVYKTDKKPDEPCSITTSLSYFPEEEGGETNVTAPPKSPPSNLTVVTVEGCPSFIILDWEKTDNDTTEYEVISTTKGPDGTQVSILTTNQTHTAVENLKPESSYEFKVKPKNELGEGPPSEPVSFNTESADPRVSENVSGKDAIWTQFPFKTDSYSECNGKQYVKRTWYRKFVGIQLCNSLRYKIYLSDSLNGKFYNIGDQTGHGEDHCQFVDSFLDGRTGNQVRADQLPAREGYYRAMRQEPVNFGQIGGNSHVTYVSWYECGTAIPGKW</sequence>
<feature type="domain" description="Fibronectin type-III" evidence="3">
    <location>
        <begin position="625"/>
        <end position="716"/>
    </location>
</feature>
<dbReference type="InterPro" id="IPR013783">
    <property type="entry name" value="Ig-like_fold"/>
</dbReference>
<feature type="region of interest" description="Disordered" evidence="1">
    <location>
        <begin position="218"/>
        <end position="381"/>
    </location>
</feature>
<evidence type="ECO:0000256" key="1">
    <source>
        <dbReference type="SAM" id="MobiDB-lite"/>
    </source>
</evidence>
<feature type="compositionally biased region" description="Polar residues" evidence="1">
    <location>
        <begin position="353"/>
        <end position="364"/>
    </location>
</feature>
<dbReference type="SMART" id="SM00060">
    <property type="entry name" value="FN3"/>
    <property type="match status" value="2"/>
</dbReference>
<evidence type="ECO:0000313" key="4">
    <source>
        <dbReference type="Ensembl" id="ENSSTUP00000111463.1"/>
    </source>
</evidence>
<keyword evidence="2" id="KW-0732">Signal</keyword>
<organism evidence="4 5">
    <name type="scientific">Salmo trutta</name>
    <name type="common">Brown trout</name>
    <dbReference type="NCBI Taxonomy" id="8032"/>
    <lineage>
        <taxon>Eukaryota</taxon>
        <taxon>Metazoa</taxon>
        <taxon>Chordata</taxon>
        <taxon>Craniata</taxon>
        <taxon>Vertebrata</taxon>
        <taxon>Euteleostomi</taxon>
        <taxon>Actinopterygii</taxon>
        <taxon>Neopterygii</taxon>
        <taxon>Teleostei</taxon>
        <taxon>Protacanthopterygii</taxon>
        <taxon>Salmoniformes</taxon>
        <taxon>Salmonidae</taxon>
        <taxon>Salmoninae</taxon>
        <taxon>Salmo</taxon>
    </lineage>
</organism>
<evidence type="ECO:0000259" key="3">
    <source>
        <dbReference type="PROSITE" id="PS50853"/>
    </source>
</evidence>
<feature type="chain" id="PRO_5025404563" evidence="2">
    <location>
        <begin position="26"/>
        <end position="857"/>
    </location>
</feature>
<dbReference type="GO" id="GO:0030198">
    <property type="term" value="P:extracellular matrix organization"/>
    <property type="evidence" value="ECO:0007669"/>
    <property type="project" value="TreeGrafter"/>
</dbReference>
<feature type="compositionally biased region" description="Polar residues" evidence="1">
    <location>
        <begin position="256"/>
        <end position="266"/>
    </location>
</feature>
<feature type="region of interest" description="Disordered" evidence="1">
    <location>
        <begin position="696"/>
        <end position="724"/>
    </location>
</feature>